<accession>A0ABN1M004</accession>
<proteinExistence type="predicted"/>
<comment type="caution">
    <text evidence="2">The sequence shown here is derived from an EMBL/GenBank/DDBJ whole genome shotgun (WGS) entry which is preliminary data.</text>
</comment>
<dbReference type="Proteomes" id="UP001500738">
    <property type="component" value="Unassembled WGS sequence"/>
</dbReference>
<evidence type="ECO:0000313" key="3">
    <source>
        <dbReference type="Proteomes" id="UP001500738"/>
    </source>
</evidence>
<dbReference type="RefSeq" id="WP_215351189.1">
    <property type="nucleotide sequence ID" value="NZ_JAFMTR010000042.1"/>
</dbReference>
<name>A0ABN1M004_9SPHN</name>
<protein>
    <submittedName>
        <fullName evidence="2">Uncharacterized protein</fullName>
    </submittedName>
</protein>
<evidence type="ECO:0000313" key="2">
    <source>
        <dbReference type="EMBL" id="GAA0862467.1"/>
    </source>
</evidence>
<dbReference type="EMBL" id="BAAAFE010000003">
    <property type="protein sequence ID" value="GAA0862467.1"/>
    <property type="molecule type" value="Genomic_DNA"/>
</dbReference>
<keyword evidence="3" id="KW-1185">Reference proteome</keyword>
<reference evidence="2 3" key="1">
    <citation type="journal article" date="2019" name="Int. J. Syst. Evol. Microbiol.">
        <title>The Global Catalogue of Microorganisms (GCM) 10K type strain sequencing project: providing services to taxonomists for standard genome sequencing and annotation.</title>
        <authorList>
            <consortium name="The Broad Institute Genomics Platform"/>
            <consortium name="The Broad Institute Genome Sequencing Center for Infectious Disease"/>
            <person name="Wu L."/>
            <person name="Ma J."/>
        </authorList>
    </citation>
    <scope>NUCLEOTIDE SEQUENCE [LARGE SCALE GENOMIC DNA]</scope>
    <source>
        <strain evidence="2 3">JCM 15910</strain>
    </source>
</reference>
<organism evidence="2 3">
    <name type="scientific">Sphingopyxis soli</name>
    <dbReference type="NCBI Taxonomy" id="592051"/>
    <lineage>
        <taxon>Bacteria</taxon>
        <taxon>Pseudomonadati</taxon>
        <taxon>Pseudomonadota</taxon>
        <taxon>Alphaproteobacteria</taxon>
        <taxon>Sphingomonadales</taxon>
        <taxon>Sphingomonadaceae</taxon>
        <taxon>Sphingopyxis</taxon>
    </lineage>
</organism>
<feature type="region of interest" description="Disordered" evidence="1">
    <location>
        <begin position="1"/>
        <end position="20"/>
    </location>
</feature>
<evidence type="ECO:0000256" key="1">
    <source>
        <dbReference type="SAM" id="MobiDB-lite"/>
    </source>
</evidence>
<gene>
    <name evidence="2" type="ORF">GCM10009115_09250</name>
</gene>
<sequence length="125" mass="13774">MHKKGTVLIPSGPSHDPNRKHLHVVCTDPDANGEQLIVSICTKVNNLCDPACTIQPHEHSWLTKESYVFYRKAQIVPQAALANGIAGNHFTVKDDMNGQTFLRIANGICASIQTPRKIKKYIGCP</sequence>